<evidence type="ECO:0000256" key="1">
    <source>
        <dbReference type="SAM" id="Phobius"/>
    </source>
</evidence>
<reference evidence="3" key="1">
    <citation type="submission" date="2016-03" db="EMBL/GenBank/DDBJ databases">
        <authorList>
            <person name="Guldener U."/>
        </authorList>
    </citation>
    <scope>NUCLEOTIDE SEQUENCE [LARGE SCALE GENOMIC DNA]</scope>
    <source>
        <strain evidence="3">04CH-RAC-A.6.1</strain>
    </source>
</reference>
<evidence type="ECO:0000313" key="2">
    <source>
        <dbReference type="EMBL" id="CZT13286.1"/>
    </source>
</evidence>
<dbReference type="EMBL" id="FJUX01000183">
    <property type="protein sequence ID" value="CZT13286.1"/>
    <property type="molecule type" value="Genomic_DNA"/>
</dbReference>
<accession>A0A1E1LS54</accession>
<protein>
    <submittedName>
        <fullName evidence="2">Uncharacterized protein</fullName>
    </submittedName>
</protein>
<proteinExistence type="predicted"/>
<keyword evidence="1" id="KW-1133">Transmembrane helix</keyword>
<evidence type="ECO:0000313" key="3">
    <source>
        <dbReference type="Proteomes" id="UP000178912"/>
    </source>
</evidence>
<gene>
    <name evidence="2" type="ORF">RAG0_16818</name>
</gene>
<organism evidence="2 3">
    <name type="scientific">Rhynchosporium agropyri</name>
    <dbReference type="NCBI Taxonomy" id="914238"/>
    <lineage>
        <taxon>Eukaryota</taxon>
        <taxon>Fungi</taxon>
        <taxon>Dikarya</taxon>
        <taxon>Ascomycota</taxon>
        <taxon>Pezizomycotina</taxon>
        <taxon>Leotiomycetes</taxon>
        <taxon>Helotiales</taxon>
        <taxon>Ploettnerulaceae</taxon>
        <taxon>Rhynchosporium</taxon>
    </lineage>
</organism>
<dbReference type="AlphaFoldDB" id="A0A1E1LS54"/>
<dbReference type="Proteomes" id="UP000178912">
    <property type="component" value="Unassembled WGS sequence"/>
</dbReference>
<keyword evidence="3" id="KW-1185">Reference proteome</keyword>
<sequence length="313" mass="35050">MSQLADQWMPSYEDYKQLHDRLLLSQESVEVGNQQIQELLSKAKQIKDYETQFRNMSVHIAQLRTTLEVNNSVAEQHMEGLATVKSACDVTTRSQHRQKKTSDKVLTQLGSLSRIEERVTSTSKVASEIFSSLAAIRNHEDEVLVRTAALKEKSKTSDLMNTMILNSNEQLAIIFRGPGNNDDSDLGLVALFNEEPDLRCDEPLRTQLSRFEEKLDSKLSMIPLLSHLAVVTLKCQTATLKLSEMVASAEVNKKGVVAEKLPEVVGKVVGAILWHCLYLIFGCLVCSMFLLTISEEYREVVSGTWVEQGVHGP</sequence>
<keyword evidence="1" id="KW-0472">Membrane</keyword>
<feature type="transmembrane region" description="Helical" evidence="1">
    <location>
        <begin position="272"/>
        <end position="293"/>
    </location>
</feature>
<name>A0A1E1LS54_9HELO</name>
<keyword evidence="1" id="KW-0812">Transmembrane</keyword>